<keyword evidence="3" id="KW-1185">Reference proteome</keyword>
<evidence type="ECO:0000313" key="3">
    <source>
        <dbReference type="Proteomes" id="UP000570514"/>
    </source>
</evidence>
<sequence>MLSQKARYALRALFVLGEHNSDEPMMIADVAEKANVPRKFLEQILLEMKRRGIVHSMRGKFGGYTLGRAPEDISFAEVIRVIDGPLALTPCSSRTAYRKCDDCEDEVTCAIRKVLLNVRDATADILEGHTLAHALADRKTASKRRKRAE</sequence>
<evidence type="ECO:0000313" key="2">
    <source>
        <dbReference type="EMBL" id="NIK89256.1"/>
    </source>
</evidence>
<dbReference type="NCBIfam" id="TIGR00738">
    <property type="entry name" value="rrf2_super"/>
    <property type="match status" value="1"/>
</dbReference>
<dbReference type="PROSITE" id="PS51197">
    <property type="entry name" value="HTH_RRF2_2"/>
    <property type="match status" value="1"/>
</dbReference>
<comment type="caution">
    <text evidence="2">The sequence shown here is derived from an EMBL/GenBank/DDBJ whole genome shotgun (WGS) entry which is preliminary data.</text>
</comment>
<dbReference type="Proteomes" id="UP000570514">
    <property type="component" value="Unassembled WGS sequence"/>
</dbReference>
<organism evidence="2 3">
    <name type="scientific">Rhizomicrobium palustre</name>
    <dbReference type="NCBI Taxonomy" id="189966"/>
    <lineage>
        <taxon>Bacteria</taxon>
        <taxon>Pseudomonadati</taxon>
        <taxon>Pseudomonadota</taxon>
        <taxon>Alphaproteobacteria</taxon>
        <taxon>Micropepsales</taxon>
        <taxon>Micropepsaceae</taxon>
        <taxon>Rhizomicrobium</taxon>
    </lineage>
</organism>
<dbReference type="Gene3D" id="1.10.10.10">
    <property type="entry name" value="Winged helix-like DNA-binding domain superfamily/Winged helix DNA-binding domain"/>
    <property type="match status" value="1"/>
</dbReference>
<reference evidence="2 3" key="1">
    <citation type="submission" date="2020-03" db="EMBL/GenBank/DDBJ databases">
        <title>Genomic Encyclopedia of Type Strains, Phase IV (KMG-IV): sequencing the most valuable type-strain genomes for metagenomic binning, comparative biology and taxonomic classification.</title>
        <authorList>
            <person name="Goeker M."/>
        </authorList>
    </citation>
    <scope>NUCLEOTIDE SEQUENCE [LARGE SCALE GENOMIC DNA]</scope>
    <source>
        <strain evidence="2 3">DSM 19867</strain>
    </source>
</reference>
<dbReference type="InterPro" id="IPR000944">
    <property type="entry name" value="Tscrpt_reg_Rrf2"/>
</dbReference>
<name>A0A846N0N7_9PROT</name>
<dbReference type="GO" id="GO:0003700">
    <property type="term" value="F:DNA-binding transcription factor activity"/>
    <property type="evidence" value="ECO:0007669"/>
    <property type="project" value="TreeGrafter"/>
</dbReference>
<dbReference type="Pfam" id="PF02082">
    <property type="entry name" value="Rrf2"/>
    <property type="match status" value="1"/>
</dbReference>
<dbReference type="InterPro" id="IPR036388">
    <property type="entry name" value="WH-like_DNA-bd_sf"/>
</dbReference>
<dbReference type="GO" id="GO:0003677">
    <property type="term" value="F:DNA binding"/>
    <property type="evidence" value="ECO:0007669"/>
    <property type="project" value="UniProtKB-KW"/>
</dbReference>
<dbReference type="GO" id="GO:0005829">
    <property type="term" value="C:cytosol"/>
    <property type="evidence" value="ECO:0007669"/>
    <property type="project" value="TreeGrafter"/>
</dbReference>
<accession>A0A846N0N7</accession>
<dbReference type="EMBL" id="JAASRM010000001">
    <property type="protein sequence ID" value="NIK89256.1"/>
    <property type="molecule type" value="Genomic_DNA"/>
</dbReference>
<dbReference type="AlphaFoldDB" id="A0A846N0N7"/>
<keyword evidence="1" id="KW-0238">DNA-binding</keyword>
<dbReference type="SUPFAM" id="SSF46785">
    <property type="entry name" value="Winged helix' DNA-binding domain"/>
    <property type="match status" value="1"/>
</dbReference>
<gene>
    <name evidence="2" type="ORF">FHS83_002574</name>
</gene>
<proteinExistence type="predicted"/>
<dbReference type="InterPro" id="IPR036390">
    <property type="entry name" value="WH_DNA-bd_sf"/>
</dbReference>
<evidence type="ECO:0000256" key="1">
    <source>
        <dbReference type="ARBA" id="ARBA00023125"/>
    </source>
</evidence>
<protein>
    <submittedName>
        <fullName evidence="2">Rrf2 family protein</fullName>
    </submittedName>
</protein>
<dbReference type="PANTHER" id="PTHR33221">
    <property type="entry name" value="WINGED HELIX-TURN-HELIX TRANSCRIPTIONAL REGULATOR, RRF2 FAMILY"/>
    <property type="match status" value="1"/>
</dbReference>
<dbReference type="PANTHER" id="PTHR33221:SF5">
    <property type="entry name" value="HTH-TYPE TRANSCRIPTIONAL REGULATOR ISCR"/>
    <property type="match status" value="1"/>
</dbReference>
<dbReference type="RefSeq" id="WP_167083360.1">
    <property type="nucleotide sequence ID" value="NZ_BAAADC010000001.1"/>
</dbReference>